<accession>A0A2D1UBE1</accession>
<organism evidence="2 3">
    <name type="scientific">Pedobacter ginsengisoli</name>
    <dbReference type="NCBI Taxonomy" id="363852"/>
    <lineage>
        <taxon>Bacteria</taxon>
        <taxon>Pseudomonadati</taxon>
        <taxon>Bacteroidota</taxon>
        <taxon>Sphingobacteriia</taxon>
        <taxon>Sphingobacteriales</taxon>
        <taxon>Sphingobacteriaceae</taxon>
        <taxon>Pedobacter</taxon>
    </lineage>
</organism>
<dbReference type="KEGG" id="pgs:CPT03_21725"/>
<dbReference type="RefSeq" id="WP_099440779.1">
    <property type="nucleotide sequence ID" value="NZ_CP024091.1"/>
</dbReference>
<dbReference type="Proteomes" id="UP000223749">
    <property type="component" value="Chromosome"/>
</dbReference>
<keyword evidence="3" id="KW-1185">Reference proteome</keyword>
<keyword evidence="1" id="KW-1133">Transmembrane helix</keyword>
<keyword evidence="1" id="KW-0472">Membrane</keyword>
<dbReference type="EMBL" id="CP024091">
    <property type="protein sequence ID" value="ATP58899.1"/>
    <property type="molecule type" value="Genomic_DNA"/>
</dbReference>
<evidence type="ECO:0000256" key="1">
    <source>
        <dbReference type="SAM" id="Phobius"/>
    </source>
</evidence>
<protein>
    <recommendedName>
        <fullName evidence="4">Bacterial Pleckstrin homology domain-containing protein</fullName>
    </recommendedName>
</protein>
<evidence type="ECO:0000313" key="2">
    <source>
        <dbReference type="EMBL" id="ATP58899.1"/>
    </source>
</evidence>
<proteinExistence type="predicted"/>
<gene>
    <name evidence="2" type="ORF">CPT03_21725</name>
</gene>
<reference evidence="2 3" key="1">
    <citation type="submission" date="2017-10" db="EMBL/GenBank/DDBJ databases">
        <title>Whole genome of Pedobacter ginsengisoli T01R-27 isolated from tomato rhizosphere.</title>
        <authorList>
            <person name="Weon H.-Y."/>
            <person name="Lee S.A."/>
            <person name="Sang M.K."/>
            <person name="Song J."/>
        </authorList>
    </citation>
    <scope>NUCLEOTIDE SEQUENCE [LARGE SCALE GENOMIC DNA]</scope>
    <source>
        <strain evidence="2 3">T01R-27</strain>
    </source>
</reference>
<keyword evidence="1" id="KW-0812">Transmembrane</keyword>
<sequence length="174" mass="20283">MNSNNETLFSEKQRFGQKWIWAILIGANLIFFYGVFYQIFLRKSFEDNSMSNMQLLMASGLMLLVTLAILTLKLETYIKKDGIYVRFFPFHLTLKKYSWDNIQRFSVRQYDPIIEYGGWGFRFGFLKKGMAFNVSGNKGIQLVLKNGSRLLIGTNKPDEASETLKKLEQRSVFN</sequence>
<evidence type="ECO:0008006" key="4">
    <source>
        <dbReference type="Google" id="ProtNLM"/>
    </source>
</evidence>
<feature type="transmembrane region" description="Helical" evidence="1">
    <location>
        <begin position="20"/>
        <end position="41"/>
    </location>
</feature>
<dbReference type="OrthoDB" id="582675at2"/>
<name>A0A2D1UBE1_9SPHI</name>
<dbReference type="AlphaFoldDB" id="A0A2D1UBE1"/>
<feature type="transmembrane region" description="Helical" evidence="1">
    <location>
        <begin position="53"/>
        <end position="72"/>
    </location>
</feature>
<evidence type="ECO:0000313" key="3">
    <source>
        <dbReference type="Proteomes" id="UP000223749"/>
    </source>
</evidence>